<accession>A0A1W1X650</accession>
<keyword evidence="8" id="KW-1185">Reference proteome</keyword>
<dbReference type="SUPFAM" id="SSF56349">
    <property type="entry name" value="DNA breaking-rejoining enzymes"/>
    <property type="match status" value="1"/>
</dbReference>
<dbReference type="AlphaFoldDB" id="A0A1W1X650"/>
<dbReference type="PANTHER" id="PTHR30349">
    <property type="entry name" value="PHAGE INTEGRASE-RELATED"/>
    <property type="match status" value="1"/>
</dbReference>
<dbReference type="CDD" id="cd00397">
    <property type="entry name" value="DNA_BRE_C"/>
    <property type="match status" value="1"/>
</dbReference>
<dbReference type="Gene3D" id="1.10.443.10">
    <property type="entry name" value="Intergrase catalytic core"/>
    <property type="match status" value="1"/>
</dbReference>
<organism evidence="7 8">
    <name type="scientific">Clostridium acidisoli DSM 12555</name>
    <dbReference type="NCBI Taxonomy" id="1121291"/>
    <lineage>
        <taxon>Bacteria</taxon>
        <taxon>Bacillati</taxon>
        <taxon>Bacillota</taxon>
        <taxon>Clostridia</taxon>
        <taxon>Eubacteriales</taxon>
        <taxon>Clostridiaceae</taxon>
        <taxon>Clostridium</taxon>
    </lineage>
</organism>
<dbReference type="InterPro" id="IPR044068">
    <property type="entry name" value="CB"/>
</dbReference>
<feature type="domain" description="Core-binding (CB)" evidence="6">
    <location>
        <begin position="21"/>
        <end position="105"/>
    </location>
</feature>
<dbReference type="PANTHER" id="PTHR30349:SF41">
    <property type="entry name" value="INTEGRASE_RECOMBINASE PROTEIN MJ0367-RELATED"/>
    <property type="match status" value="1"/>
</dbReference>
<reference evidence="7 8" key="1">
    <citation type="submission" date="2017-04" db="EMBL/GenBank/DDBJ databases">
        <authorList>
            <person name="Afonso C.L."/>
            <person name="Miller P.J."/>
            <person name="Scott M.A."/>
            <person name="Spackman E."/>
            <person name="Goraichik I."/>
            <person name="Dimitrov K.M."/>
            <person name="Suarez D.L."/>
            <person name="Swayne D.E."/>
        </authorList>
    </citation>
    <scope>NUCLEOTIDE SEQUENCE [LARGE SCALE GENOMIC DNA]</scope>
    <source>
        <strain evidence="7 8">DSM 12555</strain>
    </source>
</reference>
<evidence type="ECO:0000256" key="3">
    <source>
        <dbReference type="ARBA" id="ARBA00023172"/>
    </source>
</evidence>
<dbReference type="GO" id="GO:0003677">
    <property type="term" value="F:DNA binding"/>
    <property type="evidence" value="ECO:0007669"/>
    <property type="project" value="UniProtKB-UniRule"/>
</dbReference>
<comment type="similarity">
    <text evidence="1">Belongs to the 'phage' integrase family.</text>
</comment>
<gene>
    <name evidence="7" type="ORF">SAMN02745134_00833</name>
</gene>
<evidence type="ECO:0000313" key="7">
    <source>
        <dbReference type="EMBL" id="SMC19439.1"/>
    </source>
</evidence>
<dbReference type="RefSeq" id="WP_084114023.1">
    <property type="nucleotide sequence ID" value="NZ_FWXH01000002.1"/>
</dbReference>
<evidence type="ECO:0000256" key="1">
    <source>
        <dbReference type="ARBA" id="ARBA00008857"/>
    </source>
</evidence>
<evidence type="ECO:0000256" key="2">
    <source>
        <dbReference type="ARBA" id="ARBA00023125"/>
    </source>
</evidence>
<dbReference type="InterPro" id="IPR013762">
    <property type="entry name" value="Integrase-like_cat_sf"/>
</dbReference>
<dbReference type="GO" id="GO:0015074">
    <property type="term" value="P:DNA integration"/>
    <property type="evidence" value="ECO:0007669"/>
    <property type="project" value="InterPro"/>
</dbReference>
<dbReference type="STRING" id="1121291.SAMN02745134_00833"/>
<dbReference type="GO" id="GO:0006310">
    <property type="term" value="P:DNA recombination"/>
    <property type="evidence" value="ECO:0007669"/>
    <property type="project" value="UniProtKB-KW"/>
</dbReference>
<name>A0A1W1X650_9CLOT</name>
<dbReference type="Proteomes" id="UP000192468">
    <property type="component" value="Unassembled WGS sequence"/>
</dbReference>
<evidence type="ECO:0000259" key="5">
    <source>
        <dbReference type="PROSITE" id="PS51898"/>
    </source>
</evidence>
<keyword evidence="2 4" id="KW-0238">DNA-binding</keyword>
<dbReference type="PROSITE" id="PS51900">
    <property type="entry name" value="CB"/>
    <property type="match status" value="1"/>
</dbReference>
<protein>
    <submittedName>
        <fullName evidence="7">Integrase/recombinase XerD</fullName>
    </submittedName>
</protein>
<evidence type="ECO:0000313" key="8">
    <source>
        <dbReference type="Proteomes" id="UP000192468"/>
    </source>
</evidence>
<dbReference type="InterPro" id="IPR011010">
    <property type="entry name" value="DNA_brk_join_enz"/>
</dbReference>
<dbReference type="OrthoDB" id="107900at2"/>
<dbReference type="InterPro" id="IPR010998">
    <property type="entry name" value="Integrase_recombinase_N"/>
</dbReference>
<dbReference type="Gene3D" id="1.10.150.130">
    <property type="match status" value="1"/>
</dbReference>
<feature type="domain" description="Tyr recombinase" evidence="5">
    <location>
        <begin position="123"/>
        <end position="306"/>
    </location>
</feature>
<dbReference type="Pfam" id="PF00589">
    <property type="entry name" value="Phage_integrase"/>
    <property type="match status" value="1"/>
</dbReference>
<dbReference type="InterPro" id="IPR025269">
    <property type="entry name" value="SAM-like_dom"/>
</dbReference>
<evidence type="ECO:0000259" key="6">
    <source>
        <dbReference type="PROSITE" id="PS51900"/>
    </source>
</evidence>
<dbReference type="InterPro" id="IPR050090">
    <property type="entry name" value="Tyrosine_recombinase_XerCD"/>
</dbReference>
<evidence type="ECO:0000256" key="4">
    <source>
        <dbReference type="PROSITE-ProRule" id="PRU01248"/>
    </source>
</evidence>
<keyword evidence="3" id="KW-0233">DNA recombination</keyword>
<dbReference type="PROSITE" id="PS51898">
    <property type="entry name" value="TYR_RECOMBINASE"/>
    <property type="match status" value="1"/>
</dbReference>
<dbReference type="EMBL" id="FWXH01000002">
    <property type="protein sequence ID" value="SMC19439.1"/>
    <property type="molecule type" value="Genomic_DNA"/>
</dbReference>
<dbReference type="InterPro" id="IPR002104">
    <property type="entry name" value="Integrase_catalytic"/>
</dbReference>
<proteinExistence type="inferred from homology"/>
<sequence>MKQKIIIKNISDLANQEYPQVSISDVQKEFENNLKERRLRPATFSFYNNVLEAFYKFIDYKQAINTVNLKTINDYINYCKTIRNHSDNTISTNMRGLRTFLYFAMDKQYMPKFKISVPAPDMTPKSTYEIEEVQKLLIKPNIRTTNFSEYIAFVAINIFVFTGCRLSTAINMKVDDIDFENNLVIYKHTKNKKPHAIPLAKKLKNVLTEHINILKSQQLENNYLLISAYGEQLTANKLYLYISRYNKKRNVKMTSIHAFRRFYIKSLVLQGVPIPKIQFLVQHKSPELITLYTKLYSKDLIDDVEEFSNNIILKDKDVNKKLKFKK</sequence>
<dbReference type="Pfam" id="PF13102">
    <property type="entry name" value="Phage_int_SAM_5"/>
    <property type="match status" value="1"/>
</dbReference>